<feature type="region of interest" description="Disordered" evidence="2">
    <location>
        <begin position="18"/>
        <end position="94"/>
    </location>
</feature>
<keyword evidence="5" id="KW-1185">Reference proteome</keyword>
<organism evidence="4 5">
    <name type="scientific">Myxozyma melibiosi</name>
    <dbReference type="NCBI Taxonomy" id="54550"/>
    <lineage>
        <taxon>Eukaryota</taxon>
        <taxon>Fungi</taxon>
        <taxon>Dikarya</taxon>
        <taxon>Ascomycota</taxon>
        <taxon>Saccharomycotina</taxon>
        <taxon>Lipomycetes</taxon>
        <taxon>Lipomycetales</taxon>
        <taxon>Lipomycetaceae</taxon>
        <taxon>Myxozyma</taxon>
    </lineage>
</organism>
<protein>
    <recommendedName>
        <fullName evidence="3">Transcription factor Iwr1 domain-containing protein</fullName>
    </recommendedName>
</protein>
<dbReference type="InterPro" id="IPR040150">
    <property type="entry name" value="Iwr1"/>
</dbReference>
<dbReference type="GeneID" id="90035535"/>
<accession>A0ABR1F5C4</accession>
<gene>
    <name evidence="4" type="ORF">BZA70DRAFT_189616</name>
</gene>
<feature type="compositionally biased region" description="Low complexity" evidence="2">
    <location>
        <begin position="20"/>
        <end position="33"/>
    </location>
</feature>
<dbReference type="Pfam" id="PF08574">
    <property type="entry name" value="Iwr1"/>
    <property type="match status" value="1"/>
</dbReference>
<feature type="compositionally biased region" description="Basic and acidic residues" evidence="2">
    <location>
        <begin position="81"/>
        <end position="93"/>
    </location>
</feature>
<evidence type="ECO:0000256" key="2">
    <source>
        <dbReference type="SAM" id="MobiDB-lite"/>
    </source>
</evidence>
<feature type="compositionally biased region" description="Acidic residues" evidence="2">
    <location>
        <begin position="207"/>
        <end position="223"/>
    </location>
</feature>
<feature type="compositionally biased region" description="Acidic residues" evidence="2">
    <location>
        <begin position="180"/>
        <end position="196"/>
    </location>
</feature>
<comment type="similarity">
    <text evidence="1">Belongs to the IWR1/SLC7A6OS family.</text>
</comment>
<feature type="region of interest" description="Disordered" evidence="2">
    <location>
        <begin position="151"/>
        <end position="223"/>
    </location>
</feature>
<comment type="caution">
    <text evidence="4">The sequence shown here is derived from an EMBL/GenBank/DDBJ whole genome shotgun (WGS) entry which is preliminary data.</text>
</comment>
<reference evidence="4 5" key="1">
    <citation type="submission" date="2024-03" db="EMBL/GenBank/DDBJ databases">
        <title>Genome-scale model development and genomic sequencing of the oleaginous clade Lipomyces.</title>
        <authorList>
            <consortium name="Lawrence Berkeley National Laboratory"/>
            <person name="Czajka J.J."/>
            <person name="Han Y."/>
            <person name="Kim J."/>
            <person name="Mondo S.J."/>
            <person name="Hofstad B.A."/>
            <person name="Robles A."/>
            <person name="Haridas S."/>
            <person name="Riley R."/>
            <person name="LaButti K."/>
            <person name="Pangilinan J."/>
            <person name="Andreopoulos W."/>
            <person name="Lipzen A."/>
            <person name="Yan J."/>
            <person name="Wang M."/>
            <person name="Ng V."/>
            <person name="Grigoriev I.V."/>
            <person name="Spatafora J.W."/>
            <person name="Magnuson J.K."/>
            <person name="Baker S.E."/>
            <person name="Pomraning K.R."/>
        </authorList>
    </citation>
    <scope>NUCLEOTIDE SEQUENCE [LARGE SCALE GENOMIC DNA]</scope>
    <source>
        <strain evidence="4 5">Phaff 52-87</strain>
    </source>
</reference>
<evidence type="ECO:0000256" key="1">
    <source>
        <dbReference type="ARBA" id="ARBA00010218"/>
    </source>
</evidence>
<evidence type="ECO:0000313" key="5">
    <source>
        <dbReference type="Proteomes" id="UP001498771"/>
    </source>
</evidence>
<dbReference type="InterPro" id="IPR013883">
    <property type="entry name" value="TF_Iwr1_dom"/>
</dbReference>
<dbReference type="RefSeq" id="XP_064767361.1">
    <property type="nucleotide sequence ID" value="XM_064910023.1"/>
</dbReference>
<evidence type="ECO:0000259" key="3">
    <source>
        <dbReference type="Pfam" id="PF08574"/>
    </source>
</evidence>
<evidence type="ECO:0000313" key="4">
    <source>
        <dbReference type="EMBL" id="KAK7204328.1"/>
    </source>
</evidence>
<dbReference type="EMBL" id="JBBJBU010000008">
    <property type="protein sequence ID" value="KAK7204328.1"/>
    <property type="molecule type" value="Genomic_DNA"/>
</dbReference>
<feature type="compositionally biased region" description="Acidic residues" evidence="2">
    <location>
        <begin position="151"/>
        <end position="172"/>
    </location>
</feature>
<dbReference type="Proteomes" id="UP001498771">
    <property type="component" value="Unassembled WGS sequence"/>
</dbReference>
<proteinExistence type="inferred from homology"/>
<dbReference type="PANTHER" id="PTHR28063:SF1">
    <property type="entry name" value="RNA POLYMERASE II NUCLEAR LOCALIZATION PROTEIN IWR1"/>
    <property type="match status" value="1"/>
</dbReference>
<sequence>MSTANEEELQHMVDIYLQLNNNNTNSSRTSDSPSGEKNAGNQTKLTSELKRPNRASSRRASLKAASEAVPEAVIVDDEEEHAPKPPADDEGLVHKAPVVSSIKEEEAVDGEVEDYVYDVYYREKMLGSTWEGGQYGLLLYNTEQDFEDLIFDENDDGDNSDYGLSDDEDSNAEDYYGNDYPDEEDFEEEEDEETEFVSEGRSGLGAEAEEGGEAEIDADDFDGYEYEECAPRFADDDGDRSMEGGVGLQDIMELEDSAESDSDFAERILSSLRQKDGLP</sequence>
<name>A0ABR1F5C4_9ASCO</name>
<feature type="domain" description="Transcription factor Iwr1" evidence="3">
    <location>
        <begin position="113"/>
        <end position="184"/>
    </location>
</feature>
<dbReference type="PANTHER" id="PTHR28063">
    <property type="entry name" value="RNA POLYMERASE II NUCLEAR LOCALIZATION PROTEIN IWR1"/>
    <property type="match status" value="1"/>
</dbReference>
<feature type="compositionally biased region" description="Basic residues" evidence="2">
    <location>
        <begin position="52"/>
        <end position="61"/>
    </location>
</feature>